<evidence type="ECO:0000313" key="4">
    <source>
        <dbReference type="Proteomes" id="UP000242175"/>
    </source>
</evidence>
<dbReference type="RefSeq" id="WP_089073115.1">
    <property type="nucleotide sequence ID" value="NZ_CBCSAM010000010.1"/>
</dbReference>
<feature type="domain" description="Ferrous iron transporter FeoA-like" evidence="2">
    <location>
        <begin position="1"/>
        <end position="72"/>
    </location>
</feature>
<dbReference type="SUPFAM" id="SSF50037">
    <property type="entry name" value="C-terminal domain of transcriptional repressors"/>
    <property type="match status" value="1"/>
</dbReference>
<dbReference type="InterPro" id="IPR008988">
    <property type="entry name" value="Transcriptional_repressor_C"/>
</dbReference>
<dbReference type="Pfam" id="PF04023">
    <property type="entry name" value="FeoA"/>
    <property type="match status" value="1"/>
</dbReference>
<protein>
    <submittedName>
        <fullName evidence="3">Ferrous iron transporter A</fullName>
    </submittedName>
</protein>
<accession>A0A220VDA7</accession>
<evidence type="ECO:0000256" key="1">
    <source>
        <dbReference type="ARBA" id="ARBA00023004"/>
    </source>
</evidence>
<proteinExistence type="predicted"/>
<dbReference type="PANTHER" id="PTHR42954:SF2">
    <property type="entry name" value="FE(2+) TRANSPORT PROTEIN A"/>
    <property type="match status" value="1"/>
</dbReference>
<evidence type="ECO:0000313" key="3">
    <source>
        <dbReference type="EMBL" id="ASK78206.1"/>
    </source>
</evidence>
<dbReference type="GO" id="GO:0046914">
    <property type="term" value="F:transition metal ion binding"/>
    <property type="evidence" value="ECO:0007669"/>
    <property type="project" value="InterPro"/>
</dbReference>
<dbReference type="InterPro" id="IPR052713">
    <property type="entry name" value="FeoA"/>
</dbReference>
<gene>
    <name evidence="3" type="primary">feoA</name>
    <name evidence="3" type="ORF">CF386_03735</name>
</gene>
<reference evidence="3 4" key="1">
    <citation type="journal article" date="2016" name="Int. J. Syst. Evol. Microbiol.">
        <title>Paraphotobacterium marinum gen. nov., sp. nov., a member of the family Vibrionaceae, isolated from surface seawater.</title>
        <authorList>
            <person name="Huang Z."/>
            <person name="Dong C."/>
            <person name="Shao Z."/>
        </authorList>
    </citation>
    <scope>NUCLEOTIDE SEQUENCE [LARGE SCALE GENOMIC DNA]</scope>
    <source>
        <strain evidence="3 4">NSCS20N07D</strain>
    </source>
</reference>
<dbReference type="AlphaFoldDB" id="A0A220VDA7"/>
<organism evidence="3 4">
    <name type="scientific">Paraphotobacterium marinum</name>
    <dbReference type="NCBI Taxonomy" id="1755811"/>
    <lineage>
        <taxon>Bacteria</taxon>
        <taxon>Pseudomonadati</taxon>
        <taxon>Pseudomonadota</taxon>
        <taxon>Gammaproteobacteria</taxon>
        <taxon>Vibrionales</taxon>
        <taxon>Vibrionaceae</taxon>
        <taxon>Paraphotobacterium</taxon>
    </lineage>
</organism>
<dbReference type="KEGG" id="pmai:CF386_03735"/>
<sequence>MELKKNREYKCLGFKKNISPAYRRKLLSMGISPGKTFKVKSIALMGSPIQLEACGAFLSLRKIDLNNIKFESNQ</sequence>
<dbReference type="EMBL" id="CP022355">
    <property type="protein sequence ID" value="ASK78206.1"/>
    <property type="molecule type" value="Genomic_DNA"/>
</dbReference>
<dbReference type="Proteomes" id="UP000242175">
    <property type="component" value="Chromosome large"/>
</dbReference>
<dbReference type="InterPro" id="IPR038157">
    <property type="entry name" value="FeoA_core_dom"/>
</dbReference>
<keyword evidence="1" id="KW-0408">Iron</keyword>
<evidence type="ECO:0000259" key="2">
    <source>
        <dbReference type="SMART" id="SM00899"/>
    </source>
</evidence>
<dbReference type="OrthoDB" id="9811076at2"/>
<dbReference type="SMART" id="SM00899">
    <property type="entry name" value="FeoA"/>
    <property type="match status" value="1"/>
</dbReference>
<dbReference type="InterPro" id="IPR007167">
    <property type="entry name" value="Fe-transptr_FeoA-like"/>
</dbReference>
<keyword evidence="4" id="KW-1185">Reference proteome</keyword>
<dbReference type="Gene3D" id="2.30.30.90">
    <property type="match status" value="1"/>
</dbReference>
<dbReference type="PANTHER" id="PTHR42954">
    <property type="entry name" value="FE(2+) TRANSPORT PROTEIN A"/>
    <property type="match status" value="1"/>
</dbReference>
<name>A0A220VDA7_9GAMM</name>